<dbReference type="InterPro" id="IPR025060">
    <property type="entry name" value="DUF3999"/>
</dbReference>
<dbReference type="OrthoDB" id="5405606at2"/>
<dbReference type="AlphaFoldDB" id="A0A427UWP6"/>
<dbReference type="RefSeq" id="WP_125295526.1">
    <property type="nucleotide sequence ID" value="NZ_JAPTZM010000003.1"/>
</dbReference>
<feature type="signal peptide" evidence="2">
    <location>
        <begin position="1"/>
        <end position="21"/>
    </location>
</feature>
<sequence length="458" mass="50565">MKGLLNVIVMAALWLPMAGFANDTAPDAPQDYAWGMHLESEGASPFWQIALPTPVYEQTVWPDLRDIRVFNSKGEAVPFALTPQRQPQRAPQPVALKVFPLDIKHVKQEGQNSLTVKMPGGTEVHLAGDDVTRISQSFLLTLPDGLKTPLPVAQLRLNWPKLPQNWQAKVDLFYSDNLKEWYGLSEDSPLMELTAGNDQLKLNTLSSRVTLSEENYRYLLLTVYDAPQPLTLQSVEALAPADDFSNAYVYLPAHKESGTASEAVYSWANPQPLAGLAIAPGNESPVLPVEIEYRQRADDAWQPLTKTVLYRINDAQSEPTLLNGEQVQAIRVKGINVNWGNTPPEVQGLRASQALVFIPQGTGPFMLAWGNKAAKPQAMALDMVIPEKLRGQYTLDSLPVATEADTVTLGGEARLTAVDPAERRSQWMTMLIWGVLVIGVLALLGVAYRLWREVKTKA</sequence>
<proteinExistence type="predicted"/>
<evidence type="ECO:0000256" key="1">
    <source>
        <dbReference type="SAM" id="Phobius"/>
    </source>
</evidence>
<organism evidence="3 4">
    <name type="scientific">Atlantibacter subterraneus</name>
    <dbReference type="NCBI Taxonomy" id="255519"/>
    <lineage>
        <taxon>Bacteria</taxon>
        <taxon>Pseudomonadati</taxon>
        <taxon>Pseudomonadota</taxon>
        <taxon>Gammaproteobacteria</taxon>
        <taxon>Enterobacterales</taxon>
        <taxon>Enterobacteriaceae</taxon>
        <taxon>Atlantibacter</taxon>
    </lineage>
</organism>
<accession>A0A427UWP6</accession>
<feature type="transmembrane region" description="Helical" evidence="1">
    <location>
        <begin position="430"/>
        <end position="451"/>
    </location>
</feature>
<keyword evidence="2" id="KW-0732">Signal</keyword>
<evidence type="ECO:0000313" key="4">
    <source>
        <dbReference type="Proteomes" id="UP000275331"/>
    </source>
</evidence>
<keyword evidence="1" id="KW-0812">Transmembrane</keyword>
<reference evidence="3 4" key="1">
    <citation type="submission" date="2018-10" db="EMBL/GenBank/DDBJ databases">
        <title>Transmission dynamics of multidrug resistant bacteria on intensive care unit surfaces.</title>
        <authorList>
            <person name="D'Souza A.W."/>
            <person name="Potter R.F."/>
            <person name="Wallace M."/>
            <person name="Shupe A."/>
            <person name="Patel S."/>
            <person name="Sun S."/>
            <person name="Gul D."/>
            <person name="Kwon J.H."/>
            <person name="Andleeb S."/>
            <person name="Burnham C.-A.D."/>
            <person name="Dantas G."/>
        </authorList>
    </citation>
    <scope>NUCLEOTIDE SEQUENCE [LARGE SCALE GENOMIC DNA]</scope>
    <source>
        <strain evidence="3 4">AS_373</strain>
    </source>
</reference>
<keyword evidence="1" id="KW-1133">Transmembrane helix</keyword>
<name>A0A427UWP6_9ENTR</name>
<comment type="caution">
    <text evidence="3">The sequence shown here is derived from an EMBL/GenBank/DDBJ whole genome shotgun (WGS) entry which is preliminary data.</text>
</comment>
<evidence type="ECO:0000256" key="2">
    <source>
        <dbReference type="SAM" id="SignalP"/>
    </source>
</evidence>
<keyword evidence="1" id="KW-0472">Membrane</keyword>
<evidence type="ECO:0000313" key="3">
    <source>
        <dbReference type="EMBL" id="RSE24897.1"/>
    </source>
</evidence>
<protein>
    <submittedName>
        <fullName evidence="3">DUF3999 domain-containing protein</fullName>
    </submittedName>
</protein>
<feature type="chain" id="PRO_5019199634" evidence="2">
    <location>
        <begin position="22"/>
        <end position="458"/>
    </location>
</feature>
<dbReference type="EMBL" id="RHXB01000009">
    <property type="protein sequence ID" value="RSE24897.1"/>
    <property type="molecule type" value="Genomic_DNA"/>
</dbReference>
<gene>
    <name evidence="3" type="ORF">EGT71_14610</name>
</gene>
<dbReference type="Proteomes" id="UP000275331">
    <property type="component" value="Unassembled WGS sequence"/>
</dbReference>
<dbReference type="Pfam" id="PF13163">
    <property type="entry name" value="DUF3999"/>
    <property type="match status" value="1"/>
</dbReference>